<dbReference type="Gene3D" id="2.130.10.120">
    <property type="entry name" value="Prolyl oligopeptidase, N-terminal domain"/>
    <property type="match status" value="1"/>
</dbReference>
<dbReference type="Pfam" id="PF00326">
    <property type="entry name" value="Peptidase_S9"/>
    <property type="match status" value="1"/>
</dbReference>
<evidence type="ECO:0000256" key="2">
    <source>
        <dbReference type="ARBA" id="ARBA00022670"/>
    </source>
</evidence>
<dbReference type="AlphaFoldDB" id="A0AB37UJU4"/>
<comment type="similarity">
    <text evidence="1">Belongs to the peptidase S9A family.</text>
</comment>
<dbReference type="PANTHER" id="PTHR11757:SF19">
    <property type="entry name" value="PROLYL ENDOPEPTIDASE-LIKE"/>
    <property type="match status" value="1"/>
</dbReference>
<keyword evidence="4" id="KW-0720">Serine protease</keyword>
<evidence type="ECO:0000256" key="3">
    <source>
        <dbReference type="ARBA" id="ARBA00022801"/>
    </source>
</evidence>
<evidence type="ECO:0000256" key="4">
    <source>
        <dbReference type="ARBA" id="ARBA00022825"/>
    </source>
</evidence>
<dbReference type="GO" id="GO:0006508">
    <property type="term" value="P:proteolysis"/>
    <property type="evidence" value="ECO:0007669"/>
    <property type="project" value="UniProtKB-KW"/>
</dbReference>
<dbReference type="InterPro" id="IPR029058">
    <property type="entry name" value="AB_hydrolase_fold"/>
</dbReference>
<keyword evidence="3" id="KW-0378">Hydrolase</keyword>
<comment type="caution">
    <text evidence="7">The sequence shown here is derived from an EMBL/GenBank/DDBJ whole genome shotgun (WGS) entry which is preliminary data.</text>
</comment>
<reference evidence="7 8" key="1">
    <citation type="journal article" date="2019" name="Genome Biol. Evol.">
        <title>Day and night: Metabolic profiles and evolutionary relationships of six axenic non-marine cyanobacteria.</title>
        <authorList>
            <person name="Will S.E."/>
            <person name="Henke P."/>
            <person name="Boedeker C."/>
            <person name="Huang S."/>
            <person name="Brinkmann H."/>
            <person name="Rohde M."/>
            <person name="Jarek M."/>
            <person name="Friedl T."/>
            <person name="Seufert S."/>
            <person name="Schumacher M."/>
            <person name="Overmann J."/>
            <person name="Neumann-Schaal M."/>
            <person name="Petersen J."/>
        </authorList>
    </citation>
    <scope>NUCLEOTIDE SEQUENCE [LARGE SCALE GENOMIC DNA]</scope>
    <source>
        <strain evidence="7 8">SAG 39.79</strain>
    </source>
</reference>
<proteinExistence type="inferred from homology"/>
<dbReference type="RefSeq" id="WP_127023355.1">
    <property type="nucleotide sequence ID" value="NZ_JAVKZF010000002.1"/>
</dbReference>
<dbReference type="Pfam" id="PF02897">
    <property type="entry name" value="Peptidase_S9_N"/>
    <property type="match status" value="1"/>
</dbReference>
<evidence type="ECO:0000313" key="7">
    <source>
        <dbReference type="EMBL" id="RUT11638.1"/>
    </source>
</evidence>
<evidence type="ECO:0000313" key="8">
    <source>
        <dbReference type="Proteomes" id="UP000282574"/>
    </source>
</evidence>
<dbReference type="InterPro" id="IPR023302">
    <property type="entry name" value="Pept_S9A_N"/>
</dbReference>
<dbReference type="PRINTS" id="PR00862">
    <property type="entry name" value="PROLIGOPTASE"/>
</dbReference>
<organism evidence="7 8">
    <name type="scientific">Chroococcidiopsis cubana SAG 39.79</name>
    <dbReference type="NCBI Taxonomy" id="388085"/>
    <lineage>
        <taxon>Bacteria</taxon>
        <taxon>Bacillati</taxon>
        <taxon>Cyanobacteriota</taxon>
        <taxon>Cyanophyceae</taxon>
        <taxon>Chroococcidiopsidales</taxon>
        <taxon>Chroococcidiopsidaceae</taxon>
        <taxon>Chroococcidiopsis</taxon>
    </lineage>
</organism>
<dbReference type="SUPFAM" id="SSF50993">
    <property type="entry name" value="Peptidase/esterase 'gauge' domain"/>
    <property type="match status" value="1"/>
</dbReference>
<dbReference type="InterPro" id="IPR001375">
    <property type="entry name" value="Peptidase_S9_cat"/>
</dbReference>
<dbReference type="InterPro" id="IPR051543">
    <property type="entry name" value="Serine_Peptidase_S9A"/>
</dbReference>
<feature type="domain" description="Peptidase S9A N-terminal" evidence="6">
    <location>
        <begin position="14"/>
        <end position="411"/>
    </location>
</feature>
<accession>A0AB37UJU4</accession>
<dbReference type="SUPFAM" id="SSF53474">
    <property type="entry name" value="alpha/beta-Hydrolases"/>
    <property type="match status" value="1"/>
</dbReference>
<dbReference type="PANTHER" id="PTHR11757">
    <property type="entry name" value="PROTEASE FAMILY S9A OLIGOPEPTIDASE"/>
    <property type="match status" value="1"/>
</dbReference>
<evidence type="ECO:0000256" key="1">
    <source>
        <dbReference type="ARBA" id="ARBA00005228"/>
    </source>
</evidence>
<protein>
    <submittedName>
        <fullName evidence="7">Oligopeptidase B</fullName>
    </submittedName>
</protein>
<evidence type="ECO:0000259" key="6">
    <source>
        <dbReference type="Pfam" id="PF02897"/>
    </source>
</evidence>
<keyword evidence="8" id="KW-1185">Reference proteome</keyword>
<dbReference type="FunFam" id="3.40.50.1820:FF:000005">
    <property type="entry name" value="Prolyl endopeptidase"/>
    <property type="match status" value="1"/>
</dbReference>
<keyword evidence="2" id="KW-0645">Protease</keyword>
<dbReference type="EMBL" id="RSCK01000023">
    <property type="protein sequence ID" value="RUT11638.1"/>
    <property type="molecule type" value="Genomic_DNA"/>
</dbReference>
<evidence type="ECO:0000259" key="5">
    <source>
        <dbReference type="Pfam" id="PF00326"/>
    </source>
</evidence>
<dbReference type="Proteomes" id="UP000282574">
    <property type="component" value="Unassembled WGS sequence"/>
</dbReference>
<gene>
    <name evidence="7" type="ORF">DSM107010_31250</name>
</gene>
<feature type="domain" description="Peptidase S9 prolyl oligopeptidase catalytic" evidence="5">
    <location>
        <begin position="472"/>
        <end position="686"/>
    </location>
</feature>
<dbReference type="Gene3D" id="3.40.50.1820">
    <property type="entry name" value="alpha/beta hydrolase"/>
    <property type="match status" value="1"/>
</dbReference>
<dbReference type="InterPro" id="IPR002470">
    <property type="entry name" value="Peptidase_S9A"/>
</dbReference>
<name>A0AB37UJU4_9CYAN</name>
<dbReference type="GO" id="GO:0004252">
    <property type="term" value="F:serine-type endopeptidase activity"/>
    <property type="evidence" value="ECO:0007669"/>
    <property type="project" value="InterPro"/>
</dbReference>
<sequence length="689" mass="79033">MSQDRLPQNKLTPPIAAKKPQSLILHNDERVDNYYWLREKENSDVIAYLEAENFYTQTMMQHTEVLQEKLYKEMLDRIQETDLSVPYRKDEYYYYSRTEAGKAYPIYCRKKGGLDAAEEILLDQNQLAEGHEFFNIGVLQVSPNHQLLAYSVDTSGAERYTMYFLDLNTSKLYEQSIEDTYYSFAWGNDNRTVFYTKVDDANRPFQLWRHSLDVPIAEDILVYEETDEAFHLSVGKTRSQAYILLELGSMITSEVHYLAANNPTGDFQLIHPRTDGMEYDIEHHSDNFYITTNDEAINFKLMKAPVSSPRKENWETVIPHREDVFLLGVSAFSNHLVIYERQRGLPTVRVQKFATGEEYEMTFPEPTYAVYEGNNPEFNTKTLRFNYTSLITPNSVFDFDMETQQRELKKETPVLGGYDRTLYQSEWLMATAEDGVQVPISIVYKKGIQKNGENPLFLTGYGSYGYSYPAAFSSNRLSLLDRGVVFAIAHIRGGSEMGRKWYENGKFLHKKNTFTDFIACAEYLISQGWTNSDRLAISGGSAGGLLMGAVVNLRPDLFKAVIADVPFVDVVTTILDTSLPLTTIEWDEWGNPNDKVYYDYIKSYSPYDNVEAKEYPDLLINAGLNDSRVQYWEPAKWTAKLRELKTDNNVLLLKTNMGAGHGGASGRYESLKETAFDYAFLLDRLGLGD</sequence>